<accession>A0ABN8YUJ3</accession>
<gene>
    <name evidence="2" type="ORF">MRATA1EN1_LOCUS13050</name>
</gene>
<proteinExistence type="predicted"/>
<evidence type="ECO:0000256" key="1">
    <source>
        <dbReference type="SAM" id="MobiDB-lite"/>
    </source>
</evidence>
<feature type="region of interest" description="Disordered" evidence="1">
    <location>
        <begin position="104"/>
        <end position="123"/>
    </location>
</feature>
<reference evidence="2" key="1">
    <citation type="submission" date="2023-04" db="EMBL/GenBank/DDBJ databases">
        <authorList>
            <consortium name="ELIXIR-Norway"/>
        </authorList>
    </citation>
    <scope>NUCLEOTIDE SEQUENCE [LARGE SCALE GENOMIC DNA]</scope>
</reference>
<keyword evidence="3" id="KW-1185">Reference proteome</keyword>
<name>A0ABN8YUJ3_RANTA</name>
<organism evidence="2 3">
    <name type="scientific">Rangifer tarandus platyrhynchus</name>
    <name type="common">Svalbard reindeer</name>
    <dbReference type="NCBI Taxonomy" id="3082113"/>
    <lineage>
        <taxon>Eukaryota</taxon>
        <taxon>Metazoa</taxon>
        <taxon>Chordata</taxon>
        <taxon>Craniata</taxon>
        <taxon>Vertebrata</taxon>
        <taxon>Euteleostomi</taxon>
        <taxon>Mammalia</taxon>
        <taxon>Eutheria</taxon>
        <taxon>Laurasiatheria</taxon>
        <taxon>Artiodactyla</taxon>
        <taxon>Ruminantia</taxon>
        <taxon>Pecora</taxon>
        <taxon>Cervidae</taxon>
        <taxon>Odocoileinae</taxon>
        <taxon>Rangifer</taxon>
    </lineage>
</organism>
<protein>
    <submittedName>
        <fullName evidence="2">Uncharacterized protein</fullName>
    </submittedName>
</protein>
<dbReference type="Proteomes" id="UP001176941">
    <property type="component" value="Chromosome 22"/>
</dbReference>
<evidence type="ECO:0000313" key="2">
    <source>
        <dbReference type="EMBL" id="CAI9164088.1"/>
    </source>
</evidence>
<evidence type="ECO:0000313" key="3">
    <source>
        <dbReference type="Proteomes" id="UP001176941"/>
    </source>
</evidence>
<sequence length="123" mass="13580">MSTWEETPRPRGSDLRHPVFPCAVPPAWELAENNEACLDQEHALYTFKVNQLQVLRPLSQAACTSRTPAECSQAVADAWDSLKPSSRFRFLASSSITASFFVGTPRQARQAPHPTPCPAGEQQ</sequence>
<dbReference type="EMBL" id="OX459958">
    <property type="protein sequence ID" value="CAI9164088.1"/>
    <property type="molecule type" value="Genomic_DNA"/>
</dbReference>